<dbReference type="AlphaFoldDB" id="A0A1I5B838"/>
<sequence>MDTTFRFSSANEITEEFIEKLKSFYNGKPVSITVTEDFQIPTDNGSLIPKDFINELIERKNDYENGKVQGLLWEDCKKELLERVNK</sequence>
<proteinExistence type="predicted"/>
<keyword evidence="2" id="KW-1185">Reference proteome</keyword>
<evidence type="ECO:0000313" key="2">
    <source>
        <dbReference type="Proteomes" id="UP000199036"/>
    </source>
</evidence>
<organism evidence="1 2">
    <name type="scientific">Paenimyroides ummariense</name>
    <dbReference type="NCBI Taxonomy" id="913024"/>
    <lineage>
        <taxon>Bacteria</taxon>
        <taxon>Pseudomonadati</taxon>
        <taxon>Bacteroidota</taxon>
        <taxon>Flavobacteriia</taxon>
        <taxon>Flavobacteriales</taxon>
        <taxon>Flavobacteriaceae</taxon>
        <taxon>Paenimyroides</taxon>
    </lineage>
</organism>
<dbReference type="STRING" id="913024.SAMN05421741_10999"/>
<dbReference type="RefSeq" id="WP_091522275.1">
    <property type="nucleotide sequence ID" value="NZ_FOVI01000009.1"/>
</dbReference>
<evidence type="ECO:0000313" key="1">
    <source>
        <dbReference type="EMBL" id="SFN70882.1"/>
    </source>
</evidence>
<reference evidence="2" key="1">
    <citation type="submission" date="2016-10" db="EMBL/GenBank/DDBJ databases">
        <authorList>
            <person name="Varghese N."/>
            <person name="Submissions S."/>
        </authorList>
    </citation>
    <scope>NUCLEOTIDE SEQUENCE [LARGE SCALE GENOMIC DNA]</scope>
    <source>
        <strain evidence="2">DS-12</strain>
    </source>
</reference>
<gene>
    <name evidence="1" type="ORF">SAMN05421741_10999</name>
</gene>
<accession>A0A1I5B838</accession>
<dbReference type="Proteomes" id="UP000199036">
    <property type="component" value="Unassembled WGS sequence"/>
</dbReference>
<name>A0A1I5B838_9FLAO</name>
<protein>
    <submittedName>
        <fullName evidence="1">Uncharacterized protein</fullName>
    </submittedName>
</protein>
<dbReference type="EMBL" id="FOVI01000009">
    <property type="protein sequence ID" value="SFN70882.1"/>
    <property type="molecule type" value="Genomic_DNA"/>
</dbReference>
<dbReference type="OrthoDB" id="1263110at2"/>